<dbReference type="InterPro" id="IPR009097">
    <property type="entry name" value="Cyclic_Pdiesterase"/>
</dbReference>
<evidence type="ECO:0000313" key="3">
    <source>
        <dbReference type="EMBL" id="XDL60398.1"/>
    </source>
</evidence>
<dbReference type="HAMAP" id="MF_01940">
    <property type="entry name" value="RNA_CPDase"/>
    <property type="match status" value="1"/>
</dbReference>
<dbReference type="InterPro" id="IPR004175">
    <property type="entry name" value="RNA_CPDase"/>
</dbReference>
<dbReference type="GO" id="GO:0008664">
    <property type="term" value="F:RNA 2',3'-cyclic 3'-phosphodiesterase activity"/>
    <property type="evidence" value="ECO:0007669"/>
    <property type="project" value="UniProtKB-EC"/>
</dbReference>
<comment type="function">
    <text evidence="2">Hydrolyzes RNA 2',3'-cyclic phosphodiester to an RNA 2'-phosphomonoester.</text>
</comment>
<evidence type="ECO:0000256" key="1">
    <source>
        <dbReference type="ARBA" id="ARBA00022801"/>
    </source>
</evidence>
<feature type="active site" description="Proton donor" evidence="2">
    <location>
        <position position="51"/>
    </location>
</feature>
<gene>
    <name evidence="3" type="primary">thpR</name>
    <name evidence="3" type="ORF">AB4922_13560</name>
</gene>
<dbReference type="AlphaFoldDB" id="A0AB39J260"/>
<proteinExistence type="inferred from homology"/>
<dbReference type="EC" id="3.1.4.58" evidence="2"/>
<feature type="short sequence motif" description="HXTX 1" evidence="2">
    <location>
        <begin position="51"/>
        <end position="54"/>
    </location>
</feature>
<comment type="catalytic activity">
    <reaction evidence="2">
        <text>a 3'-end 2',3'-cyclophospho-ribonucleotide-RNA + H2O = a 3'-end 2'-phospho-ribonucleotide-RNA + H(+)</text>
        <dbReference type="Rhea" id="RHEA:11828"/>
        <dbReference type="Rhea" id="RHEA-COMP:10464"/>
        <dbReference type="Rhea" id="RHEA-COMP:17353"/>
        <dbReference type="ChEBI" id="CHEBI:15377"/>
        <dbReference type="ChEBI" id="CHEBI:15378"/>
        <dbReference type="ChEBI" id="CHEBI:83064"/>
        <dbReference type="ChEBI" id="CHEBI:173113"/>
        <dbReference type="EC" id="3.1.4.58"/>
    </reaction>
</comment>
<dbReference type="PANTHER" id="PTHR35561">
    <property type="entry name" value="RNA 2',3'-CYCLIC PHOSPHODIESTERASE"/>
    <property type="match status" value="1"/>
</dbReference>
<sequence length="191" mass="22353">MLKRTGENMAESRHYFIGIPIPEQLAYQMKADIDKRSGLSFQKWTEPTDYHVTLVFLGAIPEDRLNKISELLEQLSHEVSVFPLKLNEVGIFGQKERPRVFFAKPIESKPLMDLREKVKTAVLTAGHPVEKRPFHPHMTIARKWNREQSYIEQAPLRKEPYSMEVSSIALFEIRLKETPRYHAIKQFTLHK</sequence>
<dbReference type="EMBL" id="CP162911">
    <property type="protein sequence ID" value="XDL60398.1"/>
    <property type="molecule type" value="Genomic_DNA"/>
</dbReference>
<dbReference type="Pfam" id="PF13563">
    <property type="entry name" value="2_5_RNA_ligase2"/>
    <property type="match status" value="1"/>
</dbReference>
<reference evidence="3" key="1">
    <citation type="submission" date="2024-07" db="EMBL/GenBank/DDBJ databases">
        <authorList>
            <person name="Wang K."/>
            <person name="Liang S."/>
            <person name="Wang S."/>
        </authorList>
    </citation>
    <scope>NUCLEOTIDE SEQUENCE</scope>
    <source>
        <strain evidence="3">KW1</strain>
    </source>
</reference>
<feature type="active site" description="Proton acceptor" evidence="2">
    <location>
        <position position="137"/>
    </location>
</feature>
<evidence type="ECO:0000256" key="2">
    <source>
        <dbReference type="HAMAP-Rule" id="MF_01940"/>
    </source>
</evidence>
<feature type="short sequence motif" description="HXTX 2" evidence="2">
    <location>
        <begin position="137"/>
        <end position="140"/>
    </location>
</feature>
<keyword evidence="1 2" id="KW-0378">Hydrolase</keyword>
<name>A0AB39J260_9BACI</name>
<dbReference type="Gene3D" id="3.90.1140.10">
    <property type="entry name" value="Cyclic phosphodiesterase"/>
    <property type="match status" value="1"/>
</dbReference>
<comment type="similarity">
    <text evidence="2">Belongs to the 2H phosphoesterase superfamily. ThpR family.</text>
</comment>
<dbReference type="GO" id="GO:0004113">
    <property type="term" value="F:2',3'-cyclic-nucleotide 3'-phosphodiesterase activity"/>
    <property type="evidence" value="ECO:0007669"/>
    <property type="project" value="InterPro"/>
</dbReference>
<organism evidence="3">
    <name type="scientific">Bacillus aerius</name>
    <dbReference type="NCBI Taxonomy" id="293388"/>
    <lineage>
        <taxon>Bacteria</taxon>
        <taxon>Bacillati</taxon>
        <taxon>Bacillota</taxon>
        <taxon>Bacilli</taxon>
        <taxon>Bacillales</taxon>
        <taxon>Bacillaceae</taxon>
        <taxon>Bacillus</taxon>
    </lineage>
</organism>
<protein>
    <recommendedName>
        <fullName evidence="2">RNA 2',3'-cyclic phosphodiesterase</fullName>
        <shortName evidence="2">RNA 2',3'-CPDase</shortName>
        <ecNumber evidence="2">3.1.4.58</ecNumber>
    </recommendedName>
</protein>
<dbReference type="RefSeq" id="WP_250026735.1">
    <property type="nucleotide sequence ID" value="NZ_CP162911.1"/>
</dbReference>
<dbReference type="NCBIfam" id="TIGR02258">
    <property type="entry name" value="2_5_ligase"/>
    <property type="match status" value="1"/>
</dbReference>
<dbReference type="SUPFAM" id="SSF55144">
    <property type="entry name" value="LigT-like"/>
    <property type="match status" value="1"/>
</dbReference>
<dbReference type="PANTHER" id="PTHR35561:SF1">
    <property type="entry name" value="RNA 2',3'-CYCLIC PHOSPHODIESTERASE"/>
    <property type="match status" value="1"/>
</dbReference>
<accession>A0AB39J260</accession>